<feature type="domain" description="LST4 longin" evidence="2">
    <location>
        <begin position="6"/>
        <end position="165"/>
    </location>
</feature>
<dbReference type="EMBL" id="OZ022409">
    <property type="protein sequence ID" value="CAK9440540.1"/>
    <property type="molecule type" value="Genomic_DNA"/>
</dbReference>
<name>A0ABP0ZRS5_9ASCO</name>
<dbReference type="Proteomes" id="UP001497383">
    <property type="component" value="Chromosome 5"/>
</dbReference>
<feature type="region of interest" description="Disordered" evidence="1">
    <location>
        <begin position="322"/>
        <end position="398"/>
    </location>
</feature>
<sequence length="812" mass="90437">MSHSSQRIHHNITDLNDLAFGCGLPSSEVHTMTKLHSLPILTNALTAYHSVLITRLFSITDCDPCMSETLFGNGDEWNPKSTTNIRESSLKMNDLKINSRFAIGIIIPVESNNFINEVIINNWNELSHFLTFLQKIVYRRLLHQFHLGFDNCHGCEYLVKKRLQFPNFILQHDYDLHLQLNKLIKLIHYSNNTPRLMNTNHLMKTDLPEYSSCLINWVLEVLNWLELKDGKCAGAGNPGASFLATVLSLLVQYRSSLGVRPYFNKQTNVREVTRVVVMTGNPAVAKRLVCIMNGLIPNAESLEKEQLGDELVDLSAVTSNTISNSNSNSNADSQVDRSWESSIDTSNSEEVRGVTRPSPSIPIKSTTATTTTNTARAQNVPIGIPIKTPTTSQASSSLSKSASTAQLSTSLSSSYSSLQSNFSLSKFGSGGSFAEKWKNSFGHSNGGGSGVGGGNAPLSSLANPMSGYFDEQSSLNTKKSIQSLRAPSPAFEYDDHSWQPPYSSVASPLSSGSYKLSRTQSMHDLYNQNMNSMSEEHLCDASDQSSTSSSSSTVHNSNASTSGLSNNVLDLKRLKTSVFTPLISDDLVKNVCEYNRNKISRKCRNIMQKSQVYSKSEADGSLQVKIPEDVKKPPIFKHKILLPSVGFCDEYRPEFILQSCPINHKLEQQIMGSMKNDLIYFQNNYKYAQVKIRTILISLRAREVKTIEMYVSNNNDQGESTCPNPALLDDNRPPVQNTYRTKLTKVFSPTKCLGDNELIGKIEATLDEIDQLCKEHQPQHLHQDFTHDPQKKASIKEHFHKKLYSLVLELIG</sequence>
<evidence type="ECO:0000256" key="1">
    <source>
        <dbReference type="SAM" id="MobiDB-lite"/>
    </source>
</evidence>
<dbReference type="RefSeq" id="XP_066831545.1">
    <property type="nucleotide sequence ID" value="XM_066974847.1"/>
</dbReference>
<keyword evidence="4" id="KW-1185">Reference proteome</keyword>
<feature type="region of interest" description="Disordered" evidence="1">
    <location>
        <begin position="536"/>
        <end position="562"/>
    </location>
</feature>
<feature type="compositionally biased region" description="Low complexity" evidence="1">
    <location>
        <begin position="355"/>
        <end position="377"/>
    </location>
</feature>
<evidence type="ECO:0000259" key="2">
    <source>
        <dbReference type="Pfam" id="PF18639"/>
    </source>
</evidence>
<organism evidence="3 4">
    <name type="scientific">Lodderomyces beijingensis</name>
    <dbReference type="NCBI Taxonomy" id="1775926"/>
    <lineage>
        <taxon>Eukaryota</taxon>
        <taxon>Fungi</taxon>
        <taxon>Dikarya</taxon>
        <taxon>Ascomycota</taxon>
        <taxon>Saccharomycotina</taxon>
        <taxon>Pichiomycetes</taxon>
        <taxon>Debaryomycetaceae</taxon>
        <taxon>Candida/Lodderomyces clade</taxon>
        <taxon>Lodderomyces</taxon>
    </lineage>
</organism>
<evidence type="ECO:0000313" key="4">
    <source>
        <dbReference type="Proteomes" id="UP001497383"/>
    </source>
</evidence>
<accession>A0ABP0ZRS5</accession>
<gene>
    <name evidence="3" type="ORF">LODBEIA_P46070</name>
</gene>
<dbReference type="Pfam" id="PF18639">
    <property type="entry name" value="Longin_2"/>
    <property type="match status" value="1"/>
</dbReference>
<dbReference type="GeneID" id="92209803"/>
<reference evidence="3 4" key="1">
    <citation type="submission" date="2024-03" db="EMBL/GenBank/DDBJ databases">
        <authorList>
            <person name="Brejova B."/>
        </authorList>
    </citation>
    <scope>NUCLEOTIDE SEQUENCE [LARGE SCALE GENOMIC DNA]</scope>
    <source>
        <strain evidence="3 4">CBS 14171</strain>
    </source>
</reference>
<evidence type="ECO:0000313" key="3">
    <source>
        <dbReference type="EMBL" id="CAK9440540.1"/>
    </source>
</evidence>
<protein>
    <recommendedName>
        <fullName evidence="2">LST4 longin domain-containing protein</fullName>
    </recommendedName>
</protein>
<proteinExistence type="predicted"/>
<dbReference type="InterPro" id="IPR041153">
    <property type="entry name" value="LST4_longin"/>
</dbReference>
<feature type="compositionally biased region" description="Low complexity" evidence="1">
    <location>
        <begin position="542"/>
        <end position="562"/>
    </location>
</feature>